<dbReference type="PANTHER" id="PTHR24416">
    <property type="entry name" value="TYROSINE-PROTEIN KINASE RECEPTOR"/>
    <property type="match status" value="1"/>
</dbReference>
<dbReference type="PROSITE" id="PS50011">
    <property type="entry name" value="PROTEIN_KINASE_DOM"/>
    <property type="match status" value="1"/>
</dbReference>
<evidence type="ECO:0000256" key="2">
    <source>
        <dbReference type="ARBA" id="ARBA00022679"/>
    </source>
</evidence>
<evidence type="ECO:0000256" key="5">
    <source>
        <dbReference type="ARBA" id="ARBA00022840"/>
    </source>
</evidence>
<dbReference type="InterPro" id="IPR011009">
    <property type="entry name" value="Kinase-like_dom_sf"/>
</dbReference>
<dbReference type="InterPro" id="IPR001245">
    <property type="entry name" value="Ser-Thr/Tyr_kinase_cat_dom"/>
</dbReference>
<dbReference type="GO" id="GO:0005524">
    <property type="term" value="F:ATP binding"/>
    <property type="evidence" value="ECO:0007669"/>
    <property type="project" value="UniProtKB-UniRule"/>
</dbReference>
<evidence type="ECO:0000256" key="10">
    <source>
        <dbReference type="SAM" id="Phobius"/>
    </source>
</evidence>
<organism evidence="12 13">
    <name type="scientific">Polypedilum vanderplanki</name>
    <name type="common">Sleeping chironomid midge</name>
    <dbReference type="NCBI Taxonomy" id="319348"/>
    <lineage>
        <taxon>Eukaryota</taxon>
        <taxon>Metazoa</taxon>
        <taxon>Ecdysozoa</taxon>
        <taxon>Arthropoda</taxon>
        <taxon>Hexapoda</taxon>
        <taxon>Insecta</taxon>
        <taxon>Pterygota</taxon>
        <taxon>Neoptera</taxon>
        <taxon>Endopterygota</taxon>
        <taxon>Diptera</taxon>
        <taxon>Nematocera</taxon>
        <taxon>Chironomoidea</taxon>
        <taxon>Chironomidae</taxon>
        <taxon>Chironominae</taxon>
        <taxon>Polypedilum</taxon>
        <taxon>Polypedilum</taxon>
    </lineage>
</organism>
<dbReference type="PROSITE" id="PS00107">
    <property type="entry name" value="PROTEIN_KINASE_ATP"/>
    <property type="match status" value="1"/>
</dbReference>
<protein>
    <recommendedName>
        <fullName evidence="11">Protein kinase domain-containing protein</fullName>
    </recommendedName>
</protein>
<dbReference type="GO" id="GO:0004714">
    <property type="term" value="F:transmembrane receptor protein tyrosine kinase activity"/>
    <property type="evidence" value="ECO:0007669"/>
    <property type="project" value="UniProtKB-EC"/>
</dbReference>
<dbReference type="AlphaFoldDB" id="A0A9J6BYW5"/>
<dbReference type="InterPro" id="IPR020635">
    <property type="entry name" value="Tyr_kinase_cat_dom"/>
</dbReference>
<dbReference type="CDD" id="cd00192">
    <property type="entry name" value="PTKc"/>
    <property type="match status" value="1"/>
</dbReference>
<feature type="compositionally biased region" description="Polar residues" evidence="9">
    <location>
        <begin position="1"/>
        <end position="10"/>
    </location>
</feature>
<evidence type="ECO:0000256" key="7">
    <source>
        <dbReference type="ARBA" id="ARBA00051243"/>
    </source>
</evidence>
<sequence length="750" mass="86215">MLSSSSQYSIDNDKDSNKHQQSKDIHVEAFVKPRHNLIQLNITILKQVTSDYEIFITNIQNDSNETNHCAELKHCIAHGHSNHLSTVVPENGAFETSYDHCKFQAKCNYKIHVKSFDDKFDETLIYRTKDCVDGRCACTHEKDLPVPSLSASIKGKMLTVKWNINRNDLDKLPQDIVLEFLTIDIQEILKCNKSHTTIKDGDIGTSFEQILSDKLTGDYTKKFDHNISGECIRIKMNVLDSQHCHGPSNMIMVEAFEKSDSNNYTFTFILIIFIIVIVLFSLIMFAVYGYIWWSRRCSIMNQWRGIYNPQNRNSTQLVPMIENRLYLMRDSQEDDFYEIPAHAIKEIGREIGKGAFGRVYIARLREIPGRIPSQIVAIKKLKRHPTPEQFEEFLSEIQTMKRVGRHPNIVRLLGSCKVDQSLMMVMEYVPCGDLLKYLRAVRSKHEASLRLAQQQECQLNHNNNNTISNNNNNNSMRHSTSSQILGPLGKYLDIFHSHSTSSASETSSYITQPDSLPSGITAVFNGTSRPSFNETTYTNLTSNPDFNPIMPSLEYIVDSNELHNFAIQIARGMRHLEEKSITHRDLAARNILIDENKNLKISDFGLSRNGIYVNTRNKKVPLRWLSVEAMKDNLYSSKSDVWSFAILLWEIGTLGGFPYPTVQNHELLNFLKSGQRLERPENCSEALYELMLQCWATDPDDRPNFSDICKTLDRNRIYIDFSELSPTYVFPPTSEEFKNNNVKCERHSKE</sequence>
<feature type="compositionally biased region" description="Basic and acidic residues" evidence="9">
    <location>
        <begin position="11"/>
        <end position="23"/>
    </location>
</feature>
<evidence type="ECO:0000256" key="6">
    <source>
        <dbReference type="ARBA" id="ARBA00023137"/>
    </source>
</evidence>
<feature type="transmembrane region" description="Helical" evidence="10">
    <location>
        <begin position="266"/>
        <end position="293"/>
    </location>
</feature>
<name>A0A9J6BYW5_POLVA</name>
<dbReference type="SMART" id="SM00219">
    <property type="entry name" value="TyrKc"/>
    <property type="match status" value="1"/>
</dbReference>
<accession>A0A9J6BYW5</accession>
<dbReference type="GO" id="GO:0007169">
    <property type="term" value="P:cell surface receptor protein tyrosine kinase signaling pathway"/>
    <property type="evidence" value="ECO:0007669"/>
    <property type="project" value="TreeGrafter"/>
</dbReference>
<feature type="domain" description="Protein kinase" evidence="11">
    <location>
        <begin position="345"/>
        <end position="719"/>
    </location>
</feature>
<dbReference type="SUPFAM" id="SSF56112">
    <property type="entry name" value="Protein kinase-like (PK-like)"/>
    <property type="match status" value="1"/>
</dbReference>
<dbReference type="InterPro" id="IPR050122">
    <property type="entry name" value="RTK"/>
</dbReference>
<dbReference type="InterPro" id="IPR017441">
    <property type="entry name" value="Protein_kinase_ATP_BS"/>
</dbReference>
<dbReference type="FunFam" id="1.10.510.10:FF:000554">
    <property type="entry name" value="Predicted protein"/>
    <property type="match status" value="1"/>
</dbReference>
<dbReference type="EMBL" id="JADBJN010000002">
    <property type="protein sequence ID" value="KAG5675039.1"/>
    <property type="molecule type" value="Genomic_DNA"/>
</dbReference>
<dbReference type="Gene3D" id="3.30.200.20">
    <property type="entry name" value="Phosphorylase Kinase, domain 1"/>
    <property type="match status" value="1"/>
</dbReference>
<dbReference type="Gene3D" id="1.10.510.10">
    <property type="entry name" value="Transferase(Phosphotransferase) domain 1"/>
    <property type="match status" value="1"/>
</dbReference>
<keyword evidence="13" id="KW-1185">Reference proteome</keyword>
<gene>
    <name evidence="12" type="ORF">PVAND_004978</name>
</gene>
<feature type="region of interest" description="Disordered" evidence="9">
    <location>
        <begin position="1"/>
        <end position="23"/>
    </location>
</feature>
<dbReference type="Pfam" id="PF07714">
    <property type="entry name" value="PK_Tyr_Ser-Thr"/>
    <property type="match status" value="1"/>
</dbReference>
<keyword evidence="3 8" id="KW-0547">Nucleotide-binding</keyword>
<keyword evidence="10" id="KW-1133">Transmembrane helix</keyword>
<evidence type="ECO:0000256" key="3">
    <source>
        <dbReference type="ARBA" id="ARBA00022741"/>
    </source>
</evidence>
<dbReference type="GO" id="GO:0043235">
    <property type="term" value="C:receptor complex"/>
    <property type="evidence" value="ECO:0007669"/>
    <property type="project" value="TreeGrafter"/>
</dbReference>
<comment type="catalytic activity">
    <reaction evidence="7">
        <text>L-tyrosyl-[protein] + ATP = O-phospho-L-tyrosyl-[protein] + ADP + H(+)</text>
        <dbReference type="Rhea" id="RHEA:10596"/>
        <dbReference type="Rhea" id="RHEA-COMP:10136"/>
        <dbReference type="Rhea" id="RHEA-COMP:20101"/>
        <dbReference type="ChEBI" id="CHEBI:15378"/>
        <dbReference type="ChEBI" id="CHEBI:30616"/>
        <dbReference type="ChEBI" id="CHEBI:46858"/>
        <dbReference type="ChEBI" id="CHEBI:61978"/>
        <dbReference type="ChEBI" id="CHEBI:456216"/>
        <dbReference type="EC" id="2.7.10.1"/>
    </reaction>
</comment>
<dbReference type="PANTHER" id="PTHR24416:SF594">
    <property type="entry name" value="PROTEIN KINASE DOMAIN-CONTAINING PROTEIN"/>
    <property type="match status" value="1"/>
</dbReference>
<evidence type="ECO:0000256" key="4">
    <source>
        <dbReference type="ARBA" id="ARBA00022777"/>
    </source>
</evidence>
<keyword evidence="2" id="KW-0808">Transferase</keyword>
<keyword evidence="4" id="KW-0418">Kinase</keyword>
<keyword evidence="10" id="KW-0472">Membrane</keyword>
<keyword evidence="6" id="KW-0829">Tyrosine-protein kinase</keyword>
<dbReference type="InterPro" id="IPR000719">
    <property type="entry name" value="Prot_kinase_dom"/>
</dbReference>
<dbReference type="GO" id="GO:0005886">
    <property type="term" value="C:plasma membrane"/>
    <property type="evidence" value="ECO:0007669"/>
    <property type="project" value="TreeGrafter"/>
</dbReference>
<evidence type="ECO:0000313" key="12">
    <source>
        <dbReference type="EMBL" id="KAG5675039.1"/>
    </source>
</evidence>
<feature type="binding site" evidence="8">
    <location>
        <position position="380"/>
    </location>
    <ligand>
        <name>ATP</name>
        <dbReference type="ChEBI" id="CHEBI:30616"/>
    </ligand>
</feature>
<proteinExistence type="predicted"/>
<evidence type="ECO:0000256" key="1">
    <source>
        <dbReference type="ARBA" id="ARBA00004167"/>
    </source>
</evidence>
<evidence type="ECO:0000256" key="9">
    <source>
        <dbReference type="SAM" id="MobiDB-lite"/>
    </source>
</evidence>
<comment type="caution">
    <text evidence="12">The sequence shown here is derived from an EMBL/GenBank/DDBJ whole genome shotgun (WGS) entry which is preliminary data.</text>
</comment>
<comment type="subcellular location">
    <subcellularLocation>
        <location evidence="1">Membrane</location>
        <topology evidence="1">Single-pass membrane protein</topology>
    </subcellularLocation>
</comment>
<reference evidence="12" key="1">
    <citation type="submission" date="2021-03" db="EMBL/GenBank/DDBJ databases">
        <title>Chromosome level genome of the anhydrobiotic midge Polypedilum vanderplanki.</title>
        <authorList>
            <person name="Yoshida Y."/>
            <person name="Kikawada T."/>
            <person name="Gusev O."/>
        </authorList>
    </citation>
    <scope>NUCLEOTIDE SEQUENCE</scope>
    <source>
        <strain evidence="12">NIAS01</strain>
        <tissue evidence="12">Whole body or cell culture</tissue>
    </source>
</reference>
<dbReference type="PROSITE" id="PS00109">
    <property type="entry name" value="PROTEIN_KINASE_TYR"/>
    <property type="match status" value="1"/>
</dbReference>
<dbReference type="OrthoDB" id="3256376at2759"/>
<dbReference type="InterPro" id="IPR008266">
    <property type="entry name" value="Tyr_kinase_AS"/>
</dbReference>
<dbReference type="Proteomes" id="UP001107558">
    <property type="component" value="Chromosome 2"/>
</dbReference>
<evidence type="ECO:0000259" key="11">
    <source>
        <dbReference type="PROSITE" id="PS50011"/>
    </source>
</evidence>
<evidence type="ECO:0000313" key="13">
    <source>
        <dbReference type="Proteomes" id="UP001107558"/>
    </source>
</evidence>
<keyword evidence="10" id="KW-0812">Transmembrane</keyword>
<keyword evidence="5 8" id="KW-0067">ATP-binding</keyword>
<evidence type="ECO:0000256" key="8">
    <source>
        <dbReference type="PROSITE-ProRule" id="PRU10141"/>
    </source>
</evidence>